<evidence type="ECO:0000313" key="2">
    <source>
        <dbReference type="EMBL" id="NVM96557.1"/>
    </source>
</evidence>
<sequence length="267" mass="27300">MADTGGSIPSRRTVRVRRMSIACQLTAAGLFVVPAALQFVASLQRGVWFSGSRAPAQVSIEDHRFDYYRAWDPWEHIGTAGQFFGSGILLQVLGLLAMAAGVLAQPVAAARRVTAAALAAVESVLVLLVAATFGVIGTHALVSGMNGTPSQLQGSSALFRALMVVGSAGLVSLGPLWRAKLRAAMAACAFRFGSTVMGYLIATYVMAPVISGGQHDTAPGPETVVAASTGLAGVAMLFAVSALAGRGPAVPPAFGAAGNRSTPPPRL</sequence>
<organism evidence="2 3">
    <name type="scientific">Arthrobacter wenxiniae</name>
    <dbReference type="NCBI Taxonomy" id="2713570"/>
    <lineage>
        <taxon>Bacteria</taxon>
        <taxon>Bacillati</taxon>
        <taxon>Actinomycetota</taxon>
        <taxon>Actinomycetes</taxon>
        <taxon>Micrococcales</taxon>
        <taxon>Micrococcaceae</taxon>
        <taxon>Arthrobacter</taxon>
    </lineage>
</organism>
<dbReference type="RefSeq" id="WP_176636277.1">
    <property type="nucleotide sequence ID" value="NZ_JAAMFM010000034.1"/>
</dbReference>
<keyword evidence="1" id="KW-0812">Transmembrane</keyword>
<reference evidence="2 3" key="1">
    <citation type="submission" date="2020-02" db="EMBL/GenBank/DDBJ databases">
        <title>Genome sequence of strain AETb3-4.</title>
        <authorList>
            <person name="Gao J."/>
            <person name="Zhang X."/>
        </authorList>
    </citation>
    <scope>NUCLEOTIDE SEQUENCE [LARGE SCALE GENOMIC DNA]</scope>
    <source>
        <strain evidence="2 3">AETb3-4</strain>
    </source>
</reference>
<accession>A0A7Y7IJD3</accession>
<feature type="transmembrane region" description="Helical" evidence="1">
    <location>
        <begin position="157"/>
        <end position="177"/>
    </location>
</feature>
<comment type="caution">
    <text evidence="2">The sequence shown here is derived from an EMBL/GenBank/DDBJ whole genome shotgun (WGS) entry which is preliminary data.</text>
</comment>
<feature type="transmembrane region" description="Helical" evidence="1">
    <location>
        <begin position="189"/>
        <end position="211"/>
    </location>
</feature>
<keyword evidence="1" id="KW-0472">Membrane</keyword>
<evidence type="ECO:0000256" key="1">
    <source>
        <dbReference type="SAM" id="Phobius"/>
    </source>
</evidence>
<protein>
    <submittedName>
        <fullName evidence="2">Uncharacterized protein</fullName>
    </submittedName>
</protein>
<feature type="transmembrane region" description="Helical" evidence="1">
    <location>
        <begin position="223"/>
        <end position="244"/>
    </location>
</feature>
<name>A0A7Y7IJD3_9MICC</name>
<dbReference type="Proteomes" id="UP000543556">
    <property type="component" value="Unassembled WGS sequence"/>
</dbReference>
<feature type="transmembrane region" description="Helical" evidence="1">
    <location>
        <begin position="83"/>
        <end position="104"/>
    </location>
</feature>
<keyword evidence="3" id="KW-1185">Reference proteome</keyword>
<feature type="transmembrane region" description="Helical" evidence="1">
    <location>
        <begin position="116"/>
        <end position="137"/>
    </location>
</feature>
<evidence type="ECO:0000313" key="3">
    <source>
        <dbReference type="Proteomes" id="UP000543556"/>
    </source>
</evidence>
<dbReference type="EMBL" id="JAAMFM010000034">
    <property type="protein sequence ID" value="NVM96557.1"/>
    <property type="molecule type" value="Genomic_DNA"/>
</dbReference>
<proteinExistence type="predicted"/>
<feature type="transmembrane region" description="Helical" evidence="1">
    <location>
        <begin position="21"/>
        <end position="41"/>
    </location>
</feature>
<gene>
    <name evidence="2" type="ORF">G6034_16910</name>
</gene>
<dbReference type="AlphaFoldDB" id="A0A7Y7IJD3"/>
<keyword evidence="1" id="KW-1133">Transmembrane helix</keyword>